<comment type="caution">
    <text evidence="1">The sequence shown here is derived from an EMBL/GenBank/DDBJ whole genome shotgun (WGS) entry which is preliminary data.</text>
</comment>
<gene>
    <name evidence="1" type="ORF">BCF74_103188</name>
</gene>
<dbReference type="RefSeq" id="WP_106296545.1">
    <property type="nucleotide sequence ID" value="NZ_PVTI01000003.1"/>
</dbReference>
<name>A0A2T0UYH6_9MICO</name>
<accession>A0A2T0UYH6</accession>
<keyword evidence="2" id="KW-1185">Reference proteome</keyword>
<dbReference type="AlphaFoldDB" id="A0A2T0UYH6"/>
<sequence length="76" mass="7584">MESTKSIATDYTVPFRTREHQGALPTLAPIAVPVQGTGVSAAGMKAAAASPAGRRADGAFDLNTGDLSAASLASPL</sequence>
<dbReference type="EMBL" id="PVTI01000003">
    <property type="protein sequence ID" value="PRY62979.1"/>
    <property type="molecule type" value="Genomic_DNA"/>
</dbReference>
<proteinExistence type="predicted"/>
<reference evidence="1 2" key="1">
    <citation type="submission" date="2018-03" db="EMBL/GenBank/DDBJ databases">
        <title>Genomic Encyclopedia of Archaeal and Bacterial Type Strains, Phase II (KMG-II): from individual species to whole genera.</title>
        <authorList>
            <person name="Goeker M."/>
        </authorList>
    </citation>
    <scope>NUCLEOTIDE SEQUENCE [LARGE SCALE GENOMIC DNA]</scope>
    <source>
        <strain evidence="1 2">ATCC BAA-1496</strain>
    </source>
</reference>
<protein>
    <submittedName>
        <fullName evidence="1">Uncharacterized protein</fullName>
    </submittedName>
</protein>
<dbReference type="Proteomes" id="UP000237822">
    <property type="component" value="Unassembled WGS sequence"/>
</dbReference>
<dbReference type="OrthoDB" id="4843685at2"/>
<evidence type="ECO:0000313" key="1">
    <source>
        <dbReference type="EMBL" id="PRY62979.1"/>
    </source>
</evidence>
<organism evidence="1 2">
    <name type="scientific">Knoellia remsis</name>
    <dbReference type="NCBI Taxonomy" id="407159"/>
    <lineage>
        <taxon>Bacteria</taxon>
        <taxon>Bacillati</taxon>
        <taxon>Actinomycetota</taxon>
        <taxon>Actinomycetes</taxon>
        <taxon>Micrococcales</taxon>
        <taxon>Intrasporangiaceae</taxon>
        <taxon>Knoellia</taxon>
    </lineage>
</organism>
<evidence type="ECO:0000313" key="2">
    <source>
        <dbReference type="Proteomes" id="UP000237822"/>
    </source>
</evidence>